<dbReference type="EMBL" id="RQZC01000001">
    <property type="protein sequence ID" value="RRD30821.1"/>
    <property type="molecule type" value="Genomic_DNA"/>
</dbReference>
<proteinExistence type="predicted"/>
<feature type="region of interest" description="Disordered" evidence="1">
    <location>
        <begin position="26"/>
        <end position="49"/>
    </location>
</feature>
<organism evidence="3 4">
    <name type="scientific">Actinomyces bowdenii</name>
    <dbReference type="NCBI Taxonomy" id="131109"/>
    <lineage>
        <taxon>Bacteria</taxon>
        <taxon>Bacillati</taxon>
        <taxon>Actinomycetota</taxon>
        <taxon>Actinomycetes</taxon>
        <taxon>Actinomycetales</taxon>
        <taxon>Actinomycetaceae</taxon>
        <taxon>Actinomyces</taxon>
    </lineage>
</organism>
<comment type="caution">
    <text evidence="3">The sequence shown here is derived from an EMBL/GenBank/DDBJ whole genome shotgun (WGS) entry which is preliminary data.</text>
</comment>
<name>A0A3P1V9K9_9ACTO</name>
<sequence>MKRALHVLVGAVLAATLIAPSVSAAQQGVEGGGWSETTGSYSTSSGGISAKRSFREGVPHHSGEAQRKSINGTTHKRAHGWTRWNGVCHHTTAQLEHHWPRGQVISSSGRVKRWHYSEAWSSWVAYNPNARSNGYGLARTYYGRSCS</sequence>
<evidence type="ECO:0000313" key="3">
    <source>
        <dbReference type="EMBL" id="RRD30821.1"/>
    </source>
</evidence>
<dbReference type="RefSeq" id="WP_124932733.1">
    <property type="nucleotide sequence ID" value="NZ_JAGFOU010000002.1"/>
</dbReference>
<gene>
    <name evidence="3" type="ORF">EII10_01580</name>
</gene>
<evidence type="ECO:0000313" key="4">
    <source>
        <dbReference type="Proteomes" id="UP000271272"/>
    </source>
</evidence>
<evidence type="ECO:0000256" key="2">
    <source>
        <dbReference type="SAM" id="SignalP"/>
    </source>
</evidence>
<feature type="compositionally biased region" description="Low complexity" evidence="1">
    <location>
        <begin position="35"/>
        <end position="49"/>
    </location>
</feature>
<keyword evidence="2" id="KW-0732">Signal</keyword>
<reference evidence="3 4" key="1">
    <citation type="submission" date="2018-11" db="EMBL/GenBank/DDBJ databases">
        <title>Genomes From Bacteria Associated with the Canine Oral Cavity: a Test Case for Automated Genome-Based Taxonomic Assignment.</title>
        <authorList>
            <person name="Coil D.A."/>
            <person name="Jospin G."/>
            <person name="Darling A.E."/>
            <person name="Wallis C."/>
            <person name="Davis I.J."/>
            <person name="Harris S."/>
            <person name="Eisen J.A."/>
            <person name="Holcombe L.J."/>
            <person name="O'Flynn C."/>
        </authorList>
    </citation>
    <scope>NUCLEOTIDE SEQUENCE [LARGE SCALE GENOMIC DNA]</scope>
    <source>
        <strain evidence="3 4">OH5050</strain>
    </source>
</reference>
<protein>
    <recommendedName>
        <fullName evidence="5">Lactococcin 972 family bacteriocin</fullName>
    </recommendedName>
</protein>
<evidence type="ECO:0008006" key="5">
    <source>
        <dbReference type="Google" id="ProtNLM"/>
    </source>
</evidence>
<dbReference type="Proteomes" id="UP000271272">
    <property type="component" value="Unassembled WGS sequence"/>
</dbReference>
<dbReference type="OrthoDB" id="5023307at2"/>
<accession>A0A3P1V9K9</accession>
<keyword evidence="4" id="KW-1185">Reference proteome</keyword>
<feature type="chain" id="PRO_5018225730" description="Lactococcin 972 family bacteriocin" evidence="2">
    <location>
        <begin position="25"/>
        <end position="147"/>
    </location>
</feature>
<feature type="signal peptide" evidence="2">
    <location>
        <begin position="1"/>
        <end position="24"/>
    </location>
</feature>
<dbReference type="AlphaFoldDB" id="A0A3P1V9K9"/>
<evidence type="ECO:0000256" key="1">
    <source>
        <dbReference type="SAM" id="MobiDB-lite"/>
    </source>
</evidence>